<keyword evidence="3 10" id="KW-0812">Transmembrane</keyword>
<dbReference type="PROSITE" id="PS50262">
    <property type="entry name" value="G_PROTEIN_RECEP_F1_2"/>
    <property type="match status" value="1"/>
</dbReference>
<keyword evidence="5 11" id="KW-1133">Transmembrane helix</keyword>
<dbReference type="GO" id="GO:0005886">
    <property type="term" value="C:plasma membrane"/>
    <property type="evidence" value="ECO:0007669"/>
    <property type="project" value="UniProtKB-SubCell"/>
</dbReference>
<evidence type="ECO:0000259" key="12">
    <source>
        <dbReference type="PROSITE" id="PS50262"/>
    </source>
</evidence>
<organism evidence="13 14">
    <name type="scientific">Pyxicephalus adspersus</name>
    <name type="common">African bullfrog</name>
    <dbReference type="NCBI Taxonomy" id="30357"/>
    <lineage>
        <taxon>Eukaryota</taxon>
        <taxon>Metazoa</taxon>
        <taxon>Chordata</taxon>
        <taxon>Craniata</taxon>
        <taxon>Vertebrata</taxon>
        <taxon>Euteleostomi</taxon>
        <taxon>Amphibia</taxon>
        <taxon>Batrachia</taxon>
        <taxon>Anura</taxon>
        <taxon>Neobatrachia</taxon>
        <taxon>Ranoidea</taxon>
        <taxon>Pyxicephalidae</taxon>
        <taxon>Pyxicephalinae</taxon>
        <taxon>Pyxicephalus</taxon>
    </lineage>
</organism>
<feature type="transmembrane region" description="Helical" evidence="11">
    <location>
        <begin position="99"/>
        <end position="121"/>
    </location>
</feature>
<dbReference type="InterPro" id="IPR050516">
    <property type="entry name" value="Olfactory_GPCR"/>
</dbReference>
<evidence type="ECO:0000256" key="6">
    <source>
        <dbReference type="ARBA" id="ARBA00023040"/>
    </source>
</evidence>
<dbReference type="Proteomes" id="UP001181693">
    <property type="component" value="Unassembled WGS sequence"/>
</dbReference>
<feature type="transmembrane region" description="Helical" evidence="11">
    <location>
        <begin position="141"/>
        <end position="159"/>
    </location>
</feature>
<keyword evidence="8 10" id="KW-0675">Receptor</keyword>
<dbReference type="AlphaFoldDB" id="A0AAV2ZWI6"/>
<name>A0AAV2ZWI6_PYXAD</name>
<dbReference type="InterPro" id="IPR017452">
    <property type="entry name" value="GPCR_Rhodpsn_7TM"/>
</dbReference>
<feature type="domain" description="G-protein coupled receptors family 1 profile" evidence="12">
    <location>
        <begin position="42"/>
        <end position="291"/>
    </location>
</feature>
<evidence type="ECO:0000256" key="7">
    <source>
        <dbReference type="ARBA" id="ARBA00023136"/>
    </source>
</evidence>
<dbReference type="PRINTS" id="PR00237">
    <property type="entry name" value="GPCRRHODOPSN"/>
</dbReference>
<evidence type="ECO:0000256" key="2">
    <source>
        <dbReference type="ARBA" id="ARBA00022475"/>
    </source>
</evidence>
<keyword evidence="9 10" id="KW-0807">Transducer</keyword>
<dbReference type="SUPFAM" id="SSF81321">
    <property type="entry name" value="Family A G protein-coupled receptor-like"/>
    <property type="match status" value="1"/>
</dbReference>
<feature type="transmembrane region" description="Helical" evidence="11">
    <location>
        <begin position="58"/>
        <end position="79"/>
    </location>
</feature>
<dbReference type="PROSITE" id="PS00237">
    <property type="entry name" value="G_PROTEIN_RECEP_F1_1"/>
    <property type="match status" value="1"/>
</dbReference>
<evidence type="ECO:0000256" key="5">
    <source>
        <dbReference type="ARBA" id="ARBA00022989"/>
    </source>
</evidence>
<feature type="transmembrane region" description="Helical" evidence="11">
    <location>
        <begin position="205"/>
        <end position="226"/>
    </location>
</feature>
<keyword evidence="7 11" id="KW-0472">Membrane</keyword>
<comment type="similarity">
    <text evidence="10">Belongs to the G-protein coupled receptor 1 family.</text>
</comment>
<feature type="transmembrane region" description="Helical" evidence="11">
    <location>
        <begin position="274"/>
        <end position="293"/>
    </location>
</feature>
<evidence type="ECO:0000256" key="3">
    <source>
        <dbReference type="ARBA" id="ARBA00022692"/>
    </source>
</evidence>
<dbReference type="PRINTS" id="PR00245">
    <property type="entry name" value="OLFACTORYR"/>
</dbReference>
<protein>
    <recommendedName>
        <fullName evidence="11">Olfactory receptor</fullName>
    </recommendedName>
</protein>
<reference evidence="13" key="1">
    <citation type="thesis" date="2020" institute="ProQuest LLC" country="789 East Eisenhower Parkway, Ann Arbor, MI, USA">
        <title>Comparative Genomics and Chromosome Evolution.</title>
        <authorList>
            <person name="Mudd A.B."/>
        </authorList>
    </citation>
    <scope>NUCLEOTIDE SEQUENCE</scope>
    <source>
        <strain evidence="13">1538</strain>
        <tissue evidence="13">Blood</tissue>
    </source>
</reference>
<keyword evidence="14" id="KW-1185">Reference proteome</keyword>
<keyword evidence="4 11" id="KW-0552">Olfaction</keyword>
<dbReference type="PANTHER" id="PTHR26452">
    <property type="entry name" value="OLFACTORY RECEPTOR"/>
    <property type="match status" value="1"/>
</dbReference>
<sequence length="312" mass="35498">MARKNHSTHSEQFFIYGLLHDSPSDLPLFSLFTIIYCMSVIGNVTIILTIFMSSSLHIPLYFFLANLSVLDICCISTTVPKMLYNFVMASFTISFYECAVQLYVFTWVAITELLLLTYMAFDRYSAICKPLHYTIIITHKVCVQASISVWLLGAFSSAIHTSLTFTLSFCSDQEIKNFYCEIPSLLKLSCTDTTLNEMFTLLTDLILGIICFVCIDVSYCFIIFSISHISSAEGRRKAISTCTSHITVVCIYYGTLFIAYINPRYGFFKNQDEILSIIYGIFIPFLNPLIYTFRNKELIKAVAKLSSKIMAR</sequence>
<comment type="subcellular location">
    <subcellularLocation>
        <location evidence="1 11">Cell membrane</location>
        <topology evidence="1 11">Multi-pass membrane protein</topology>
    </subcellularLocation>
</comment>
<keyword evidence="2 11" id="KW-1003">Cell membrane</keyword>
<dbReference type="Gene3D" id="1.20.1070.10">
    <property type="entry name" value="Rhodopsin 7-helix transmembrane proteins"/>
    <property type="match status" value="1"/>
</dbReference>
<comment type="caution">
    <text evidence="13">The sequence shown here is derived from an EMBL/GenBank/DDBJ whole genome shotgun (WGS) entry which is preliminary data.</text>
</comment>
<dbReference type="GO" id="GO:0004930">
    <property type="term" value="F:G protein-coupled receptor activity"/>
    <property type="evidence" value="ECO:0007669"/>
    <property type="project" value="UniProtKB-KW"/>
</dbReference>
<evidence type="ECO:0000256" key="9">
    <source>
        <dbReference type="ARBA" id="ARBA00023224"/>
    </source>
</evidence>
<evidence type="ECO:0000313" key="13">
    <source>
        <dbReference type="EMBL" id="DBA22919.1"/>
    </source>
</evidence>
<evidence type="ECO:0000256" key="8">
    <source>
        <dbReference type="ARBA" id="ARBA00023170"/>
    </source>
</evidence>
<evidence type="ECO:0000256" key="1">
    <source>
        <dbReference type="ARBA" id="ARBA00004651"/>
    </source>
</evidence>
<evidence type="ECO:0000256" key="10">
    <source>
        <dbReference type="RuleBase" id="RU000688"/>
    </source>
</evidence>
<dbReference type="Pfam" id="PF13853">
    <property type="entry name" value="7tm_4"/>
    <property type="match status" value="1"/>
</dbReference>
<dbReference type="CDD" id="cd13954">
    <property type="entry name" value="7tmA_OR"/>
    <property type="match status" value="1"/>
</dbReference>
<evidence type="ECO:0000256" key="11">
    <source>
        <dbReference type="RuleBase" id="RU363047"/>
    </source>
</evidence>
<dbReference type="GO" id="GO:0004984">
    <property type="term" value="F:olfactory receptor activity"/>
    <property type="evidence" value="ECO:0007669"/>
    <property type="project" value="InterPro"/>
</dbReference>
<evidence type="ECO:0000313" key="14">
    <source>
        <dbReference type="Proteomes" id="UP001181693"/>
    </source>
</evidence>
<feature type="transmembrane region" description="Helical" evidence="11">
    <location>
        <begin position="238"/>
        <end position="262"/>
    </location>
</feature>
<evidence type="ECO:0000256" key="4">
    <source>
        <dbReference type="ARBA" id="ARBA00022725"/>
    </source>
</evidence>
<dbReference type="EMBL" id="DYDO01000006">
    <property type="protein sequence ID" value="DBA22919.1"/>
    <property type="molecule type" value="Genomic_DNA"/>
</dbReference>
<dbReference type="InterPro" id="IPR000276">
    <property type="entry name" value="GPCR_Rhodpsn"/>
</dbReference>
<gene>
    <name evidence="13" type="ORF">GDO54_013907</name>
</gene>
<keyword evidence="6 10" id="KW-0297">G-protein coupled receptor</keyword>
<dbReference type="FunFam" id="1.20.1070.10:FF:000015">
    <property type="entry name" value="Olfactory receptor"/>
    <property type="match status" value="1"/>
</dbReference>
<proteinExistence type="inferred from homology"/>
<accession>A0AAV2ZWI6</accession>
<keyword evidence="11" id="KW-0716">Sensory transduction</keyword>
<feature type="transmembrane region" description="Helical" evidence="11">
    <location>
        <begin position="28"/>
        <end position="51"/>
    </location>
</feature>
<dbReference type="InterPro" id="IPR000725">
    <property type="entry name" value="Olfact_rcpt"/>
</dbReference>